<dbReference type="RefSeq" id="XP_018443237.2">
    <property type="nucleotide sequence ID" value="XM_018587735.2"/>
</dbReference>
<feature type="domain" description="Phorbol-ester/DAG-type" evidence="4">
    <location>
        <begin position="261"/>
        <end position="306"/>
    </location>
</feature>
<evidence type="ECO:0000259" key="4">
    <source>
        <dbReference type="SMART" id="SM00109"/>
    </source>
</evidence>
<evidence type="ECO:0000256" key="3">
    <source>
        <dbReference type="ARBA" id="ARBA00022833"/>
    </source>
</evidence>
<evidence type="ECO:0000256" key="1">
    <source>
        <dbReference type="ARBA" id="ARBA00022723"/>
    </source>
</evidence>
<dbReference type="Proteomes" id="UP000504610">
    <property type="component" value="Chromosome 7"/>
</dbReference>
<dbReference type="SMART" id="SM00109">
    <property type="entry name" value="C1"/>
    <property type="match status" value="3"/>
</dbReference>
<dbReference type="Pfam" id="PF22926">
    <property type="entry name" value="C1-like_CT"/>
    <property type="match status" value="1"/>
</dbReference>
<dbReference type="InterPro" id="IPR054483">
    <property type="entry name" value="DC1-like_CT"/>
</dbReference>
<keyword evidence="3" id="KW-0862">Zinc</keyword>
<dbReference type="InterPro" id="IPR002219">
    <property type="entry name" value="PKC_DAG/PE"/>
</dbReference>
<name>A0A6J0K5K3_RAPSA</name>
<protein>
    <submittedName>
        <fullName evidence="6">Uncharacterized protein LOC108815075</fullName>
    </submittedName>
</protein>
<keyword evidence="5" id="KW-1185">Reference proteome</keyword>
<evidence type="ECO:0000313" key="5">
    <source>
        <dbReference type="Proteomes" id="UP000504610"/>
    </source>
</evidence>
<dbReference type="SUPFAM" id="SSF57889">
    <property type="entry name" value="Cysteine-rich domain"/>
    <property type="match status" value="4"/>
</dbReference>
<dbReference type="InterPro" id="IPR053192">
    <property type="entry name" value="Vacuole_Formation_Reg"/>
</dbReference>
<reference evidence="5" key="1">
    <citation type="journal article" date="2019" name="Database">
        <title>The radish genome database (RadishGD): an integrated information resource for radish genomics.</title>
        <authorList>
            <person name="Yu H.J."/>
            <person name="Baek S."/>
            <person name="Lee Y.J."/>
            <person name="Cho A."/>
            <person name="Mun J.H."/>
        </authorList>
    </citation>
    <scope>NUCLEOTIDE SEQUENCE [LARGE SCALE GENOMIC DNA]</scope>
    <source>
        <strain evidence="5">cv. WK10039</strain>
    </source>
</reference>
<dbReference type="PANTHER" id="PTHR32410:SF153">
    <property type="entry name" value="CHP-RICH ZINC FINGER PROTEIN-LIKE-RELATED"/>
    <property type="match status" value="1"/>
</dbReference>
<feature type="domain" description="Phorbol-ester/DAG-type" evidence="4">
    <location>
        <begin position="401"/>
        <end position="456"/>
    </location>
</feature>
<evidence type="ECO:0000313" key="6">
    <source>
        <dbReference type="RefSeq" id="XP_018443237.2"/>
    </source>
</evidence>
<organism evidence="5 6">
    <name type="scientific">Raphanus sativus</name>
    <name type="common">Radish</name>
    <name type="synonym">Raphanus raphanistrum var. sativus</name>
    <dbReference type="NCBI Taxonomy" id="3726"/>
    <lineage>
        <taxon>Eukaryota</taxon>
        <taxon>Viridiplantae</taxon>
        <taxon>Streptophyta</taxon>
        <taxon>Embryophyta</taxon>
        <taxon>Tracheophyta</taxon>
        <taxon>Spermatophyta</taxon>
        <taxon>Magnoliopsida</taxon>
        <taxon>eudicotyledons</taxon>
        <taxon>Gunneridae</taxon>
        <taxon>Pentapetalae</taxon>
        <taxon>rosids</taxon>
        <taxon>malvids</taxon>
        <taxon>Brassicales</taxon>
        <taxon>Brassicaceae</taxon>
        <taxon>Brassiceae</taxon>
        <taxon>Raphanus</taxon>
    </lineage>
</organism>
<dbReference type="GeneID" id="108815075"/>
<dbReference type="GO" id="GO:0046872">
    <property type="term" value="F:metal ion binding"/>
    <property type="evidence" value="ECO:0007669"/>
    <property type="project" value="UniProtKB-KW"/>
</dbReference>
<accession>A0A6J0K5K3</accession>
<dbReference type="KEGG" id="rsz:108815075"/>
<keyword evidence="1" id="KW-0479">Metal-binding</keyword>
<feature type="domain" description="Phorbol-ester/DAG-type" evidence="4">
    <location>
        <begin position="313"/>
        <end position="366"/>
    </location>
</feature>
<dbReference type="OrthoDB" id="1024566at2759"/>
<evidence type="ECO:0000256" key="2">
    <source>
        <dbReference type="ARBA" id="ARBA00022737"/>
    </source>
</evidence>
<dbReference type="PANTHER" id="PTHR32410">
    <property type="entry name" value="CYSTEINE/HISTIDINE-RICH C1 DOMAIN FAMILY PROTEIN"/>
    <property type="match status" value="1"/>
</dbReference>
<gene>
    <name evidence="6" type="primary">LOC108815075</name>
</gene>
<dbReference type="AlphaFoldDB" id="A0A6J0K5K3"/>
<dbReference type="InterPro" id="IPR004146">
    <property type="entry name" value="DC1"/>
</dbReference>
<reference evidence="6" key="2">
    <citation type="submission" date="2025-08" db="UniProtKB">
        <authorList>
            <consortium name="RefSeq"/>
        </authorList>
    </citation>
    <scope>IDENTIFICATION</scope>
    <source>
        <tissue evidence="6">Leaf</tissue>
    </source>
</reference>
<keyword evidence="2" id="KW-0677">Repeat</keyword>
<dbReference type="Pfam" id="PF03107">
    <property type="entry name" value="C1_2"/>
    <property type="match status" value="7"/>
</dbReference>
<sequence>MDWEVEAESNPDLMASLLFFKIIPICESELTDLQEMFLSLLLEILTLFTSDLTESELETKLIPRIDQWISILPYMDLDPQSEPVLELESLITQKLSVDELKRGLISPINQIYSIVVCSPESKLEWEKKPTNLICLSPQVQLYFEKGKFSVAGEVEWSSSSNEECWFNERKQGIYFLCRNCNGKYHEEYQKAQVVIKNHHLHPKHHLQLATFLDRSRECYCCDDDLLGVFYYCSSCDFAMNVPCVEKPPLSLSIDHPKWHEHPLSLFSRHVPLNCSLCALSDLNSPIYMCPPCGFVVHLRCIKNLPRVIRISRHPHRISFTHSFDDQRDWSCGVCRRKIDNDYGGYSCLKDGCSYAAHSKCATQSNVWDGKELEGEPEEAEDEDVEPFVRISDGIIQHFSHEHHHLKLHENIYEDYDDSKQCHACITPIYFGSFYSCTQCDFILHEACANLSRKIFHPIHPHKLILMGEYDGGTNDYNLCSACPRHCTGFTYKCTKQRCPFQIHVQCATISEPLLHESHTHPLFLTSKPGEWRTCSICKDYLYSDRETFNCIECDFALCFACATLPQKVRYKYDKHTLTLSYGEETTSSMVYWCEACEKQIDLKKQFYKCDEYCCVTLHVDCLLGWTLYMRPGSSFPYSSKRFDVVRNNRMSRPFCERCEKRCEDIIYFHRLGSIICSLHCAY</sequence>
<dbReference type="InterPro" id="IPR046349">
    <property type="entry name" value="C1-like_sf"/>
</dbReference>
<proteinExistence type="predicted"/>